<reference evidence="3 4" key="1">
    <citation type="submission" date="2014-02" db="EMBL/GenBank/DDBJ databases">
        <title>The genome sequence of Colletotrichum simmondsii CBS122122.</title>
        <authorList>
            <person name="Baroncelli R."/>
            <person name="Thon M.R."/>
        </authorList>
    </citation>
    <scope>NUCLEOTIDE SEQUENCE [LARGE SCALE GENOMIC DNA]</scope>
    <source>
        <strain evidence="3 4">CBS122122</strain>
    </source>
</reference>
<keyword evidence="2" id="KW-0812">Transmembrane</keyword>
<comment type="caution">
    <text evidence="3">The sequence shown here is derived from an EMBL/GenBank/DDBJ whole genome shotgun (WGS) entry which is preliminary data.</text>
</comment>
<evidence type="ECO:0000256" key="1">
    <source>
        <dbReference type="SAM" id="MobiDB-lite"/>
    </source>
</evidence>
<evidence type="ECO:0000313" key="4">
    <source>
        <dbReference type="Proteomes" id="UP000070328"/>
    </source>
</evidence>
<feature type="region of interest" description="Disordered" evidence="1">
    <location>
        <begin position="273"/>
        <end position="294"/>
    </location>
</feature>
<accession>A0A135SC75</accession>
<evidence type="ECO:0000313" key="3">
    <source>
        <dbReference type="EMBL" id="KXH33514.1"/>
    </source>
</evidence>
<keyword evidence="2" id="KW-0472">Membrane</keyword>
<keyword evidence="4" id="KW-1185">Reference proteome</keyword>
<dbReference type="Proteomes" id="UP000070328">
    <property type="component" value="Unassembled WGS sequence"/>
</dbReference>
<proteinExistence type="predicted"/>
<dbReference type="AlphaFoldDB" id="A0A135SC75"/>
<dbReference type="EMBL" id="JFBX01000616">
    <property type="protein sequence ID" value="KXH33514.1"/>
    <property type="molecule type" value="Genomic_DNA"/>
</dbReference>
<dbReference type="OrthoDB" id="4850802at2759"/>
<protein>
    <submittedName>
        <fullName evidence="3">Uncharacterized protein</fullName>
    </submittedName>
</protein>
<gene>
    <name evidence="3" type="ORF">CSIM01_10570</name>
</gene>
<name>A0A135SC75_9PEZI</name>
<organism evidence="3 4">
    <name type="scientific">Colletotrichum simmondsii</name>
    <dbReference type="NCBI Taxonomy" id="703756"/>
    <lineage>
        <taxon>Eukaryota</taxon>
        <taxon>Fungi</taxon>
        <taxon>Dikarya</taxon>
        <taxon>Ascomycota</taxon>
        <taxon>Pezizomycotina</taxon>
        <taxon>Sordariomycetes</taxon>
        <taxon>Hypocreomycetidae</taxon>
        <taxon>Glomerellales</taxon>
        <taxon>Glomerellaceae</taxon>
        <taxon>Colletotrichum</taxon>
        <taxon>Colletotrichum acutatum species complex</taxon>
    </lineage>
</organism>
<sequence length="385" mass="42722">MPSTSAKGSIQEPTRSRPTLKLDIAAALGPKKAGKPILAKEYHSPIMALESAKREVSKHPQPEYLPDIVEQHSYSRERIQRSGDAGTHDHLHWALRHTYGKQPRNSWDSCSCVGGNYEVDSDESEPMTENEFVQKRARIQETYEDLETLTQNPVSTQIRAGGANGEARETIDMDLSAFPLVQDRLQEENVTVKNQNNNQSFEDPVGAVELLEDLQTDLEAAASVVMHDQGSRTDGGTNSTVEEPEVGRRTRFHEHLDSLDAPVFRLSLAGLSPPQQSTPMQESNSAIGTTSFGNDSEQASSTLRLKGMFIPTWLWCVLWITLIGFLVGFFIMMSLFIALRHEGKLHTGKISRCRTPQPCVCNISPSPFNGAHGIGERMPNDSRLE</sequence>
<keyword evidence="2" id="KW-1133">Transmembrane helix</keyword>
<feature type="transmembrane region" description="Helical" evidence="2">
    <location>
        <begin position="312"/>
        <end position="339"/>
    </location>
</feature>
<evidence type="ECO:0000256" key="2">
    <source>
        <dbReference type="SAM" id="Phobius"/>
    </source>
</evidence>